<sequence length="151" mass="15866">MRKMGWKLAGLGVIAGAVLLTGCGDDFGRRWAMMPQDDYLPDQPQAPAEGSAMGGSGAVTDSRANALWLKQDFRVPYPPDQMAALVAPNLGTGKPLRANAKGVWVQGLYAVEVGSGLITSSSPTSAPYQPQERPVGNFSTPRSLPAHNSGN</sequence>
<proteinExistence type="predicted"/>
<protein>
    <recommendedName>
        <fullName evidence="4">Lipoprotein</fullName>
    </recommendedName>
</protein>
<evidence type="ECO:0000313" key="2">
    <source>
        <dbReference type="EMBL" id="ATB28926.1"/>
    </source>
</evidence>
<dbReference type="Proteomes" id="UP000217289">
    <property type="component" value="Chromosome"/>
</dbReference>
<feature type="compositionally biased region" description="Polar residues" evidence="1">
    <location>
        <begin position="137"/>
        <end position="151"/>
    </location>
</feature>
<dbReference type="OrthoDB" id="5526521at2"/>
<reference evidence="2 3" key="1">
    <citation type="submission" date="2017-06" db="EMBL/GenBank/DDBJ databases">
        <authorList>
            <person name="Kim H.J."/>
            <person name="Triplett B.A."/>
        </authorList>
    </citation>
    <scope>NUCLEOTIDE SEQUENCE [LARGE SCALE GENOMIC DNA]</scope>
    <source>
        <strain evidence="2 3">DSM 14713</strain>
    </source>
</reference>
<accession>A0A250ID95</accession>
<dbReference type="RefSeq" id="WP_095977559.1">
    <property type="nucleotide sequence ID" value="NZ_CP022163.1"/>
</dbReference>
<evidence type="ECO:0000313" key="3">
    <source>
        <dbReference type="Proteomes" id="UP000217289"/>
    </source>
</evidence>
<dbReference type="PROSITE" id="PS51257">
    <property type="entry name" value="PROKAR_LIPOPROTEIN"/>
    <property type="match status" value="1"/>
</dbReference>
<keyword evidence="3" id="KW-1185">Reference proteome</keyword>
<evidence type="ECO:0000256" key="1">
    <source>
        <dbReference type="SAM" id="MobiDB-lite"/>
    </source>
</evidence>
<gene>
    <name evidence="2" type="ORF">MEBOL_002375</name>
</gene>
<feature type="region of interest" description="Disordered" evidence="1">
    <location>
        <begin position="120"/>
        <end position="151"/>
    </location>
</feature>
<organism evidence="2 3">
    <name type="scientific">Melittangium boletus DSM 14713</name>
    <dbReference type="NCBI Taxonomy" id="1294270"/>
    <lineage>
        <taxon>Bacteria</taxon>
        <taxon>Pseudomonadati</taxon>
        <taxon>Myxococcota</taxon>
        <taxon>Myxococcia</taxon>
        <taxon>Myxococcales</taxon>
        <taxon>Cystobacterineae</taxon>
        <taxon>Archangiaceae</taxon>
        <taxon>Melittangium</taxon>
    </lineage>
</organism>
<dbReference type="EMBL" id="CP022163">
    <property type="protein sequence ID" value="ATB28926.1"/>
    <property type="molecule type" value="Genomic_DNA"/>
</dbReference>
<evidence type="ECO:0008006" key="4">
    <source>
        <dbReference type="Google" id="ProtNLM"/>
    </source>
</evidence>
<dbReference type="KEGG" id="mbd:MEBOL_002375"/>
<dbReference type="AlphaFoldDB" id="A0A250ID95"/>
<name>A0A250ID95_9BACT</name>